<protein>
    <submittedName>
        <fullName evidence="9">Tyrosinase family protein</fullName>
    </submittedName>
</protein>
<dbReference type="PANTHER" id="PTHR11474">
    <property type="entry name" value="TYROSINASE FAMILY MEMBER"/>
    <property type="match status" value="1"/>
</dbReference>
<reference evidence="10" key="1">
    <citation type="submission" date="2023-07" db="EMBL/GenBank/DDBJ databases">
        <title>30 novel species of actinomycetes from the DSMZ collection.</title>
        <authorList>
            <person name="Nouioui I."/>
        </authorList>
    </citation>
    <scope>NUCLEOTIDE SEQUENCE [LARGE SCALE GENOMIC DNA]</scope>
    <source>
        <strain evidence="10">DSM 41982</strain>
    </source>
</reference>
<name>A0ABD5E1P1_9ACTN</name>
<evidence type="ECO:0000259" key="8">
    <source>
        <dbReference type="PROSITE" id="PS00498"/>
    </source>
</evidence>
<evidence type="ECO:0000256" key="3">
    <source>
        <dbReference type="ARBA" id="ARBA00022723"/>
    </source>
</evidence>
<feature type="region of interest" description="Disordered" evidence="6">
    <location>
        <begin position="140"/>
        <end position="182"/>
    </location>
</feature>
<sequence length="288" mass="33194">MTYTRKNQRDLSAAERERFVAAVLALKRSGRYDDYVRTHIRYYTSDGAKGLRAAHMTPSFLPWHRRFLLEFEGDLRKIDGRVTVPYWDWTKDRTAKAALWREDFLGGDGRGSDQQVTTGAFAHAHGDWTLTESTDDRPYLRRAFGRPQDPMDLPTPQDLDEAASDTTYDSSPWDSTAPRGFRNKLEGWGSGRGNARWRNHNRVHRWVGGTMLSGASPNDPVFWLHHAFVDLVWSRWQRANPRSGYLPDRPLPLGNSQRGRVPTLEDPMPPWRVKPSELLDHSGIYRYA</sequence>
<evidence type="ECO:0000256" key="4">
    <source>
        <dbReference type="ARBA" id="ARBA00023002"/>
    </source>
</evidence>
<dbReference type="PANTHER" id="PTHR11474:SF126">
    <property type="entry name" value="TYROSINASE-LIKE PROTEIN TYR-1-RELATED"/>
    <property type="match status" value="1"/>
</dbReference>
<dbReference type="PRINTS" id="PR00092">
    <property type="entry name" value="TYROSINASE"/>
</dbReference>
<comment type="similarity">
    <text evidence="2">Belongs to the tyrosinase family.</text>
</comment>
<keyword evidence="3" id="KW-0479">Metal-binding</keyword>
<evidence type="ECO:0000313" key="9">
    <source>
        <dbReference type="EMBL" id="MDT0415197.1"/>
    </source>
</evidence>
<dbReference type="Pfam" id="PF00264">
    <property type="entry name" value="Tyrosinase"/>
    <property type="match status" value="1"/>
</dbReference>
<dbReference type="GO" id="GO:0016491">
    <property type="term" value="F:oxidoreductase activity"/>
    <property type="evidence" value="ECO:0007669"/>
    <property type="project" value="UniProtKB-KW"/>
</dbReference>
<dbReference type="InterPro" id="IPR002227">
    <property type="entry name" value="Tyrosinase_Cu-bd"/>
</dbReference>
<dbReference type="EMBL" id="JAVRER010000007">
    <property type="protein sequence ID" value="MDT0415197.1"/>
    <property type="molecule type" value="Genomic_DNA"/>
</dbReference>
<feature type="domain" description="Tyrosinase copper-binding" evidence="8">
    <location>
        <begin position="219"/>
        <end position="230"/>
    </location>
</feature>
<organism evidence="9 10">
    <name type="scientific">Streptomyces evansiae</name>
    <dbReference type="NCBI Taxonomy" id="3075535"/>
    <lineage>
        <taxon>Bacteria</taxon>
        <taxon>Bacillati</taxon>
        <taxon>Actinomycetota</taxon>
        <taxon>Actinomycetes</taxon>
        <taxon>Kitasatosporales</taxon>
        <taxon>Streptomycetaceae</taxon>
        <taxon>Streptomyces</taxon>
    </lineage>
</organism>
<feature type="compositionally biased region" description="Polar residues" evidence="6">
    <location>
        <begin position="164"/>
        <end position="174"/>
    </location>
</feature>
<dbReference type="Proteomes" id="UP001183607">
    <property type="component" value="Unassembled WGS sequence"/>
</dbReference>
<gene>
    <name evidence="9" type="ORF">RM574_06790</name>
</gene>
<comment type="cofactor">
    <cofactor evidence="1">
        <name>Cu(2+)</name>
        <dbReference type="ChEBI" id="CHEBI:29036"/>
    </cofactor>
</comment>
<dbReference type="PROSITE" id="PS00497">
    <property type="entry name" value="TYROSINASE_1"/>
    <property type="match status" value="1"/>
</dbReference>
<dbReference type="SUPFAM" id="SSF48056">
    <property type="entry name" value="Di-copper centre-containing domain"/>
    <property type="match status" value="1"/>
</dbReference>
<dbReference type="RefSeq" id="WP_009071025.1">
    <property type="nucleotide sequence ID" value="NZ_JAVRER010000007.1"/>
</dbReference>
<dbReference type="Gene3D" id="1.10.1280.10">
    <property type="entry name" value="Di-copper center containing domain from catechol oxidase"/>
    <property type="match status" value="1"/>
</dbReference>
<dbReference type="InterPro" id="IPR050316">
    <property type="entry name" value="Tyrosinase/Hemocyanin"/>
</dbReference>
<comment type="caution">
    <text evidence="9">The sequence shown here is derived from an EMBL/GenBank/DDBJ whole genome shotgun (WGS) entry which is preliminary data.</text>
</comment>
<accession>A0ABD5E1P1</accession>
<dbReference type="InterPro" id="IPR008922">
    <property type="entry name" value="Di-copper_centre_dom_sf"/>
</dbReference>
<evidence type="ECO:0000256" key="1">
    <source>
        <dbReference type="ARBA" id="ARBA00001973"/>
    </source>
</evidence>
<proteinExistence type="inferred from homology"/>
<evidence type="ECO:0000313" key="10">
    <source>
        <dbReference type="Proteomes" id="UP001183607"/>
    </source>
</evidence>
<dbReference type="PROSITE" id="PS00498">
    <property type="entry name" value="TYROSINASE_2"/>
    <property type="match status" value="1"/>
</dbReference>
<keyword evidence="5" id="KW-0186">Copper</keyword>
<feature type="domain" description="Tyrosinase copper-binding" evidence="7">
    <location>
        <begin position="55"/>
        <end position="72"/>
    </location>
</feature>
<evidence type="ECO:0000256" key="2">
    <source>
        <dbReference type="ARBA" id="ARBA00009928"/>
    </source>
</evidence>
<dbReference type="AlphaFoldDB" id="A0ABD5E1P1"/>
<keyword evidence="4" id="KW-0560">Oxidoreductase</keyword>
<evidence type="ECO:0000256" key="5">
    <source>
        <dbReference type="ARBA" id="ARBA00023008"/>
    </source>
</evidence>
<feature type="region of interest" description="Disordered" evidence="6">
    <location>
        <begin position="244"/>
        <end position="267"/>
    </location>
</feature>
<evidence type="ECO:0000256" key="6">
    <source>
        <dbReference type="SAM" id="MobiDB-lite"/>
    </source>
</evidence>
<evidence type="ECO:0000259" key="7">
    <source>
        <dbReference type="PROSITE" id="PS00497"/>
    </source>
</evidence>
<dbReference type="GO" id="GO:0046872">
    <property type="term" value="F:metal ion binding"/>
    <property type="evidence" value="ECO:0007669"/>
    <property type="project" value="UniProtKB-KW"/>
</dbReference>